<sequence>MGIEQCKKHGVKSANMDKNAVHMIVAGSEFVPHAIKTISNQWGLHELKRISEVHHYYLGQEMLDIALMCAYYANEKNFSVHVQRVGKNIQLVSVKKTNVNKMPQLTKIDSVTNKNNRSLLGADLEIMMRNEKTNAFVAFPMSDKWNKKIGADRALLRKGTTFYQPILELRATPKKTGAMLHDEFVTLKRRLVDRLKNEAYSLSIVAEENPKGRFLLGGHFHISNKRPSYRTTSLLDALVTLPFTTINQPKSLERRNTYGKLGSVRLNRFNGYEYRTLPSWFTYIDDGAPLFIWIETIFFNKTIPEIRLNDEAIRAYYEGKNEVLIKKTEYLFSYVTQYLTDEEKINLENFKLWLQLMRMLD</sequence>
<dbReference type="Proteomes" id="UP000001401">
    <property type="component" value="Chromosome"/>
</dbReference>
<dbReference type="RefSeq" id="WP_013489008.1">
    <property type="nucleotide sequence ID" value="NC_014829.1"/>
</dbReference>
<evidence type="ECO:0000313" key="1">
    <source>
        <dbReference type="EMBL" id="ADU30674.1"/>
    </source>
</evidence>
<evidence type="ECO:0000313" key="2">
    <source>
        <dbReference type="Proteomes" id="UP000001401"/>
    </source>
</evidence>
<proteinExistence type="predicted"/>
<dbReference type="AlphaFoldDB" id="E6TS20"/>
<keyword evidence="2" id="KW-1185">Reference proteome</keyword>
<accession>E6TS20</accession>
<gene>
    <name evidence="1" type="ordered locus">Bcell_2417</name>
</gene>
<dbReference type="Pfam" id="PF14395">
    <property type="entry name" value="COOH-NH2_lig"/>
    <property type="match status" value="1"/>
</dbReference>
<dbReference type="EMBL" id="CP002394">
    <property type="protein sequence ID" value="ADU30674.1"/>
    <property type="molecule type" value="Genomic_DNA"/>
</dbReference>
<dbReference type="OrthoDB" id="2078085at2"/>
<name>E6TS20_EVAC2</name>
<dbReference type="HOGENOM" id="CLU_766511_0_0_9"/>
<reference evidence="1" key="1">
    <citation type="submission" date="2010-12" db="EMBL/GenBank/DDBJ databases">
        <title>Complete sequence of Bacillus cellulosilyticus DSM 2522.</title>
        <authorList>
            <consortium name="US DOE Joint Genome Institute"/>
            <person name="Lucas S."/>
            <person name="Copeland A."/>
            <person name="Lapidus A."/>
            <person name="Cheng J.-F."/>
            <person name="Bruce D."/>
            <person name="Goodwin L."/>
            <person name="Pitluck S."/>
            <person name="Chertkov O."/>
            <person name="Detter J.C."/>
            <person name="Han C."/>
            <person name="Tapia R."/>
            <person name="Land M."/>
            <person name="Hauser L."/>
            <person name="Jeffries C."/>
            <person name="Kyrpides N."/>
            <person name="Ivanova N."/>
            <person name="Mikhailova N."/>
            <person name="Brumm P."/>
            <person name="Mead D."/>
            <person name="Woyke T."/>
        </authorList>
    </citation>
    <scope>NUCLEOTIDE SEQUENCE [LARGE SCALE GENOMIC DNA]</scope>
    <source>
        <strain evidence="1">DSM 2522</strain>
    </source>
</reference>
<dbReference type="eggNOG" id="COG0189">
    <property type="taxonomic scope" value="Bacteria"/>
</dbReference>
<organism evidence="1 2">
    <name type="scientific">Evansella cellulosilytica (strain ATCC 21833 / DSM 2522 / FERM P-1141 / JCM 9156 / N-4)</name>
    <name type="common">Bacillus cellulosilyticus</name>
    <dbReference type="NCBI Taxonomy" id="649639"/>
    <lineage>
        <taxon>Bacteria</taxon>
        <taxon>Bacillati</taxon>
        <taxon>Bacillota</taxon>
        <taxon>Bacilli</taxon>
        <taxon>Bacillales</taxon>
        <taxon>Bacillaceae</taxon>
        <taxon>Evansella</taxon>
    </lineage>
</organism>
<dbReference type="KEGG" id="bco:Bcell_2417"/>
<dbReference type="InterPro" id="IPR025681">
    <property type="entry name" value="COOH-NH2_lig"/>
</dbReference>
<dbReference type="STRING" id="649639.Bcell_2417"/>
<protein>
    <submittedName>
        <fullName evidence="1">Uncharacterized protein</fullName>
    </submittedName>
</protein>